<comment type="caution">
    <text evidence="1">The sequence shown here is derived from an EMBL/GenBank/DDBJ whole genome shotgun (WGS) entry which is preliminary data.</text>
</comment>
<dbReference type="RefSeq" id="WP_184471236.1">
    <property type="nucleotide sequence ID" value="NZ_JACIFY010000011.1"/>
</dbReference>
<accession>A0A7W6R4Q0</accession>
<dbReference type="AlphaFoldDB" id="A0A7W6R4Q0"/>
<evidence type="ECO:0000313" key="2">
    <source>
        <dbReference type="Proteomes" id="UP000540909"/>
    </source>
</evidence>
<reference evidence="1 2" key="1">
    <citation type="submission" date="2020-08" db="EMBL/GenBank/DDBJ databases">
        <title>Genomic Encyclopedia of Type Strains, Phase IV (KMG-V): Genome sequencing to study the core and pangenomes of soil and plant-associated prokaryotes.</title>
        <authorList>
            <person name="Whitman W."/>
        </authorList>
    </citation>
    <scope>NUCLEOTIDE SEQUENCE [LARGE SCALE GENOMIC DNA]</scope>
    <source>
        <strain evidence="1 2">SEMIA 4089</strain>
    </source>
</reference>
<proteinExistence type="predicted"/>
<sequence>MSISIGYSQQTELDLLESLRPAAPLSRFRFAVDDDLSSLETGSRLAATALRPELSNQDRAFLAAVAAELSSPAVPVAVKTRRRRKVAEPTPSTAPQLGMPALLAGYAREFYLGKPLSLTEIAKSIEREMVKNFVDAPEAERQKRRATMESIRRYDKFKPLKYRRIMDLIGHVFAVQ</sequence>
<organism evidence="1 2">
    <name type="scientific">Rhizobium esperanzae</name>
    <dbReference type="NCBI Taxonomy" id="1967781"/>
    <lineage>
        <taxon>Bacteria</taxon>
        <taxon>Pseudomonadati</taxon>
        <taxon>Pseudomonadota</taxon>
        <taxon>Alphaproteobacteria</taxon>
        <taxon>Hyphomicrobiales</taxon>
        <taxon>Rhizobiaceae</taxon>
        <taxon>Rhizobium/Agrobacterium group</taxon>
        <taxon>Rhizobium</taxon>
    </lineage>
</organism>
<evidence type="ECO:0000313" key="1">
    <source>
        <dbReference type="EMBL" id="MBB4236657.1"/>
    </source>
</evidence>
<gene>
    <name evidence="1" type="ORF">GGD57_003247</name>
</gene>
<dbReference type="Proteomes" id="UP000540909">
    <property type="component" value="Unassembled WGS sequence"/>
</dbReference>
<dbReference type="EMBL" id="JACIFY010000011">
    <property type="protein sequence ID" value="MBB4236657.1"/>
    <property type="molecule type" value="Genomic_DNA"/>
</dbReference>
<protein>
    <submittedName>
        <fullName evidence="1">Uncharacterized protein</fullName>
    </submittedName>
</protein>
<name>A0A7W6R4Q0_9HYPH</name>